<feature type="region of interest" description="Disordered" evidence="1">
    <location>
        <begin position="1"/>
        <end position="59"/>
    </location>
</feature>
<organism evidence="2 3">
    <name type="scientific">Dreissena polymorpha</name>
    <name type="common">Zebra mussel</name>
    <name type="synonym">Mytilus polymorpha</name>
    <dbReference type="NCBI Taxonomy" id="45954"/>
    <lineage>
        <taxon>Eukaryota</taxon>
        <taxon>Metazoa</taxon>
        <taxon>Spiralia</taxon>
        <taxon>Lophotrochozoa</taxon>
        <taxon>Mollusca</taxon>
        <taxon>Bivalvia</taxon>
        <taxon>Autobranchia</taxon>
        <taxon>Heteroconchia</taxon>
        <taxon>Euheterodonta</taxon>
        <taxon>Imparidentia</taxon>
        <taxon>Neoheterodontei</taxon>
        <taxon>Myida</taxon>
        <taxon>Dreissenoidea</taxon>
        <taxon>Dreissenidae</taxon>
        <taxon>Dreissena</taxon>
    </lineage>
</organism>
<accession>A0A9D4GJR5</accession>
<comment type="caution">
    <text evidence="2">The sequence shown here is derived from an EMBL/GenBank/DDBJ whole genome shotgun (WGS) entry which is preliminary data.</text>
</comment>
<dbReference type="AlphaFoldDB" id="A0A9D4GJR5"/>
<sequence length="568" mass="65509">MRFEQNLGGFREQLDESPQPLTREGSASVYIDMSDESSSVEETNGFDDTHSLGDTPEGRLSRSLQSWMIDHEWHSVKPLEKPPKEPVFSGRLGKDRYTNNRSRVQHNNNGYSQRTDGRERGQNRDGQNTQLTRIPSDESIYTCISLLTCSFVENESVETEAQVLCDKRHRKKRLASSHGSSTTVESSGFHSKWVEFANRRRGAMNQLMRAQNARANDYGIAYAVGNDDNESEAFRNLDKEDQSALFSAGMTKGLRFIDKIEMKKSESHNDLVDAIENSEKDRRVPKRTYSANAKRGWGKSFDIGELKRERMNKLLALEQERLQKEKEKKRKGRRPQRKSGLQLLDQVHSQSPSASIKGSFTSEKSKSHHSSRQYTESERESQAGGDVEEKVETIWKGDREILEIDLKRELTHRVKEKIASTRTALKRVTGVGETNERKEIIGRLDDFPYHTEDDFSHIPRIVQKMRISPHLSGVIHNDIQVRMGRPRYHEVREQDLEQWNKGQFLNRAHTNLKVFNWLHSLRNVDFTGFRAPEIVEISDELVEEPEHIEAADDPDVKPMFQQYSVRIL</sequence>
<gene>
    <name evidence="2" type="ORF">DPMN_118224</name>
</gene>
<feature type="compositionally biased region" description="Polar residues" evidence="1">
    <location>
        <begin position="99"/>
        <end position="114"/>
    </location>
</feature>
<evidence type="ECO:0000313" key="3">
    <source>
        <dbReference type="Proteomes" id="UP000828390"/>
    </source>
</evidence>
<feature type="region of interest" description="Disordered" evidence="1">
    <location>
        <begin position="78"/>
        <end position="133"/>
    </location>
</feature>
<feature type="compositionally biased region" description="Basic and acidic residues" evidence="1">
    <location>
        <begin position="375"/>
        <end position="390"/>
    </location>
</feature>
<protein>
    <submittedName>
        <fullName evidence="2">Uncharacterized protein</fullName>
    </submittedName>
</protein>
<evidence type="ECO:0000313" key="2">
    <source>
        <dbReference type="EMBL" id="KAH3816703.1"/>
    </source>
</evidence>
<dbReference type="EMBL" id="JAIWYP010000005">
    <property type="protein sequence ID" value="KAH3816703.1"/>
    <property type="molecule type" value="Genomic_DNA"/>
</dbReference>
<dbReference type="OrthoDB" id="6130045at2759"/>
<evidence type="ECO:0000256" key="1">
    <source>
        <dbReference type="SAM" id="MobiDB-lite"/>
    </source>
</evidence>
<proteinExistence type="predicted"/>
<keyword evidence="3" id="KW-1185">Reference proteome</keyword>
<dbReference type="Proteomes" id="UP000828390">
    <property type="component" value="Unassembled WGS sequence"/>
</dbReference>
<feature type="compositionally biased region" description="Basic residues" evidence="1">
    <location>
        <begin position="327"/>
        <end position="337"/>
    </location>
</feature>
<feature type="compositionally biased region" description="Polar residues" evidence="1">
    <location>
        <begin position="347"/>
        <end position="362"/>
    </location>
</feature>
<reference evidence="2" key="1">
    <citation type="journal article" date="2019" name="bioRxiv">
        <title>The Genome of the Zebra Mussel, Dreissena polymorpha: A Resource for Invasive Species Research.</title>
        <authorList>
            <person name="McCartney M.A."/>
            <person name="Auch B."/>
            <person name="Kono T."/>
            <person name="Mallez S."/>
            <person name="Zhang Y."/>
            <person name="Obille A."/>
            <person name="Becker A."/>
            <person name="Abrahante J.E."/>
            <person name="Garbe J."/>
            <person name="Badalamenti J.P."/>
            <person name="Herman A."/>
            <person name="Mangelson H."/>
            <person name="Liachko I."/>
            <person name="Sullivan S."/>
            <person name="Sone E.D."/>
            <person name="Koren S."/>
            <person name="Silverstein K.A.T."/>
            <person name="Beckman K.B."/>
            <person name="Gohl D.M."/>
        </authorList>
    </citation>
    <scope>NUCLEOTIDE SEQUENCE</scope>
    <source>
        <strain evidence="2">Duluth1</strain>
        <tissue evidence="2">Whole animal</tissue>
    </source>
</reference>
<name>A0A9D4GJR5_DREPO</name>
<reference evidence="2" key="2">
    <citation type="submission" date="2020-11" db="EMBL/GenBank/DDBJ databases">
        <authorList>
            <person name="McCartney M.A."/>
            <person name="Auch B."/>
            <person name="Kono T."/>
            <person name="Mallez S."/>
            <person name="Becker A."/>
            <person name="Gohl D.M."/>
            <person name="Silverstein K.A.T."/>
            <person name="Koren S."/>
            <person name="Bechman K.B."/>
            <person name="Herman A."/>
            <person name="Abrahante J.E."/>
            <person name="Garbe J."/>
        </authorList>
    </citation>
    <scope>NUCLEOTIDE SEQUENCE</scope>
    <source>
        <strain evidence="2">Duluth1</strain>
        <tissue evidence="2">Whole animal</tissue>
    </source>
</reference>
<feature type="region of interest" description="Disordered" evidence="1">
    <location>
        <begin position="324"/>
        <end position="390"/>
    </location>
</feature>
<feature type="compositionally biased region" description="Basic and acidic residues" evidence="1">
    <location>
        <begin position="47"/>
        <end position="59"/>
    </location>
</feature>
<feature type="compositionally biased region" description="Polar residues" evidence="1">
    <location>
        <begin position="124"/>
        <end position="133"/>
    </location>
</feature>